<keyword evidence="2" id="KW-0812">Transmembrane</keyword>
<feature type="transmembrane region" description="Helical" evidence="2">
    <location>
        <begin position="45"/>
        <end position="68"/>
    </location>
</feature>
<sequence>MGMTNCQRKNGIWKDVLELQLPLWTWTVSSVAMYIFQSRSRVRHAFIGATLLCFIGLLSCVLVLLLILDHLRRLPGWLAAFGQTVKSSNQVPIVVVPNKILSAPAFGRRKYNNDLSRGSMSRKFTNGVSAAHPRRSSSSSNLSTSHGRSSSFLWRQRLPSQHHFLGHIGR</sequence>
<accession>A0A077YUJ8</accession>
<evidence type="ECO:0000313" key="3">
    <source>
        <dbReference type="EMBL" id="CDW51752.1"/>
    </source>
</evidence>
<feature type="region of interest" description="Disordered" evidence="1">
    <location>
        <begin position="125"/>
        <end position="145"/>
    </location>
</feature>
<dbReference type="AlphaFoldDB" id="A0A077YUJ8"/>
<feature type="compositionally biased region" description="Low complexity" evidence="1">
    <location>
        <begin position="136"/>
        <end position="145"/>
    </location>
</feature>
<evidence type="ECO:0000256" key="2">
    <source>
        <dbReference type="SAM" id="Phobius"/>
    </source>
</evidence>
<reference evidence="3" key="2">
    <citation type="submission" date="2014-03" db="EMBL/GenBank/DDBJ databases">
        <title>The whipworm genome and dual-species transcriptomics of an intimate host-pathogen interaction.</title>
        <authorList>
            <person name="Foth B.J."/>
            <person name="Tsai I.J."/>
            <person name="Reid A.J."/>
            <person name="Bancroft A.J."/>
            <person name="Nichol S."/>
            <person name="Tracey A."/>
            <person name="Holroyd N."/>
            <person name="Cotton J.A."/>
            <person name="Stanley E.J."/>
            <person name="Zarowiecki M."/>
            <person name="Liu J.Z."/>
            <person name="Huckvale T."/>
            <person name="Cooper P.J."/>
            <person name="Grencis R.K."/>
            <person name="Berriman M."/>
        </authorList>
    </citation>
    <scope>NUCLEOTIDE SEQUENCE [LARGE SCALE GENOMIC DNA]</scope>
</reference>
<gene>
    <name evidence="3" type="ORF">TTRE_0000001101</name>
</gene>
<organism evidence="3 4">
    <name type="scientific">Trichuris trichiura</name>
    <name type="common">Whipworm</name>
    <name type="synonym">Trichocephalus trichiurus</name>
    <dbReference type="NCBI Taxonomy" id="36087"/>
    <lineage>
        <taxon>Eukaryota</taxon>
        <taxon>Metazoa</taxon>
        <taxon>Ecdysozoa</taxon>
        <taxon>Nematoda</taxon>
        <taxon>Enoplea</taxon>
        <taxon>Dorylaimia</taxon>
        <taxon>Trichinellida</taxon>
        <taxon>Trichuridae</taxon>
        <taxon>Trichuris</taxon>
    </lineage>
</organism>
<reference evidence="3" key="1">
    <citation type="submission" date="2014-01" db="EMBL/GenBank/DDBJ databases">
        <authorList>
            <person name="Aslett M."/>
        </authorList>
    </citation>
    <scope>NUCLEOTIDE SEQUENCE</scope>
</reference>
<keyword evidence="2" id="KW-1133">Transmembrane helix</keyword>
<protein>
    <submittedName>
        <fullName evidence="3">Uncharacterized protein</fullName>
    </submittedName>
</protein>
<dbReference type="Proteomes" id="UP000030665">
    <property type="component" value="Unassembled WGS sequence"/>
</dbReference>
<dbReference type="EMBL" id="HG805809">
    <property type="protein sequence ID" value="CDW51752.1"/>
    <property type="molecule type" value="Genomic_DNA"/>
</dbReference>
<evidence type="ECO:0000256" key="1">
    <source>
        <dbReference type="SAM" id="MobiDB-lite"/>
    </source>
</evidence>
<proteinExistence type="predicted"/>
<keyword evidence="4" id="KW-1185">Reference proteome</keyword>
<evidence type="ECO:0000313" key="4">
    <source>
        <dbReference type="Proteomes" id="UP000030665"/>
    </source>
</evidence>
<name>A0A077YUJ8_TRITR</name>
<dbReference type="OrthoDB" id="5920320at2759"/>
<keyword evidence="2" id="KW-0472">Membrane</keyword>